<evidence type="ECO:0000313" key="2">
    <source>
        <dbReference type="Proteomes" id="UP000005297"/>
    </source>
</evidence>
<sequence>MACLVVWEAEGAYREFTGVVSVHEILKSNLELYADPRFKNASYLIDNFSEISGSTVEPSDLGALEVTDEIISQEYHDIKIAFIVAQEPREIDMAKSYCDQMKDKGFKYEYFLTVDNARKWATNKL</sequence>
<organism evidence="1 2">
    <name type="scientific">Mariprofundus ferrooxydans PV-1</name>
    <dbReference type="NCBI Taxonomy" id="314345"/>
    <lineage>
        <taxon>Bacteria</taxon>
        <taxon>Pseudomonadati</taxon>
        <taxon>Pseudomonadota</taxon>
        <taxon>Candidatius Mariprofundia</taxon>
        <taxon>Mariprofundales</taxon>
        <taxon>Mariprofundaceae</taxon>
        <taxon>Mariprofundus</taxon>
    </lineage>
</organism>
<dbReference type="InParanoid" id="Q0F3D3"/>
<evidence type="ECO:0000313" key="1">
    <source>
        <dbReference type="EMBL" id="EAU56008.1"/>
    </source>
</evidence>
<dbReference type="Proteomes" id="UP000005297">
    <property type="component" value="Unassembled WGS sequence"/>
</dbReference>
<dbReference type="EMBL" id="AATS01000001">
    <property type="protein sequence ID" value="EAU56008.1"/>
    <property type="molecule type" value="Genomic_DNA"/>
</dbReference>
<dbReference type="RefSeq" id="WP_009851154.1">
    <property type="nucleotide sequence ID" value="NZ_DS022295.1"/>
</dbReference>
<reference evidence="1 2" key="1">
    <citation type="submission" date="2006-09" db="EMBL/GenBank/DDBJ databases">
        <authorList>
            <person name="Emerson D."/>
            <person name="Ferriera S."/>
            <person name="Johnson J."/>
            <person name="Kravitz S."/>
            <person name="Halpern A."/>
            <person name="Remington K."/>
            <person name="Beeson K."/>
            <person name="Tran B."/>
            <person name="Rogers Y.-H."/>
            <person name="Friedman R."/>
            <person name="Venter J.C."/>
        </authorList>
    </citation>
    <scope>NUCLEOTIDE SEQUENCE [LARGE SCALE GENOMIC DNA]</scope>
    <source>
        <strain evidence="1 2">PV-1</strain>
    </source>
</reference>
<evidence type="ECO:0008006" key="3">
    <source>
        <dbReference type="Google" id="ProtNLM"/>
    </source>
</evidence>
<dbReference type="HOGENOM" id="CLU_1989975_0_0_0"/>
<comment type="caution">
    <text evidence="1">The sequence shown here is derived from an EMBL/GenBank/DDBJ whole genome shotgun (WGS) entry which is preliminary data.</text>
</comment>
<name>Q0F3D3_9PROT</name>
<accession>Q0F3D3</accession>
<dbReference type="AlphaFoldDB" id="Q0F3D3"/>
<dbReference type="OrthoDB" id="9180784at2"/>
<gene>
    <name evidence="1" type="ORF">SPV1_04288</name>
</gene>
<proteinExistence type="predicted"/>
<protein>
    <recommendedName>
        <fullName evidence="3">DUF4180 domain-containing protein</fullName>
    </recommendedName>
</protein>
<keyword evidence="2" id="KW-1185">Reference proteome</keyword>